<dbReference type="AlphaFoldDB" id="A0A1V4FIZ0"/>
<proteinExistence type="predicted"/>
<comment type="caution">
    <text evidence="1">The sequence shown here is derived from an EMBL/GenBank/DDBJ whole genome shotgun (WGS) entry which is preliminary data.</text>
</comment>
<evidence type="ECO:0000313" key="1">
    <source>
        <dbReference type="EMBL" id="OPG87255.1"/>
    </source>
</evidence>
<accession>A0A1V4FIZ0</accession>
<organism evidence="1 2">
    <name type="scientific">Limosilactobacillus reuteri</name>
    <name type="common">Lactobacillus reuteri</name>
    <dbReference type="NCBI Taxonomy" id="1598"/>
    <lineage>
        <taxon>Bacteria</taxon>
        <taxon>Bacillati</taxon>
        <taxon>Bacillota</taxon>
        <taxon>Bacilli</taxon>
        <taxon>Lactobacillales</taxon>
        <taxon>Lactobacillaceae</taxon>
        <taxon>Limosilactobacillus</taxon>
    </lineage>
</organism>
<reference evidence="1 2" key="1">
    <citation type="submission" date="2017-03" db="EMBL/GenBank/DDBJ databases">
        <title>Antibiotic resistance of probiotic microorganisms.</title>
        <authorList>
            <person name="Sanudo A.I."/>
            <person name="Olivares M."/>
            <person name="Banuelos O."/>
        </authorList>
    </citation>
    <scope>NUCLEOTIDE SEQUENCE [LARGE SCALE GENOMIC DNA]</scope>
    <source>
        <strain evidence="1 2">CECT8605</strain>
    </source>
</reference>
<name>A0A1V4FIZ0_LIMRT</name>
<gene>
    <name evidence="1" type="ORF">B5D07_10690</name>
</gene>
<dbReference type="EMBL" id="MWVS01000126">
    <property type="protein sequence ID" value="OPG87255.1"/>
    <property type="molecule type" value="Genomic_DNA"/>
</dbReference>
<evidence type="ECO:0000313" key="2">
    <source>
        <dbReference type="Proteomes" id="UP000189795"/>
    </source>
</evidence>
<sequence>MKSNFTHKFDLEIGLDLTKILAPESIPGVKAFLGVESDSDLLEAVAADKYEKIRKALASAGFDIIKAQFSNMNQVDDWSVPKDDESADKENTEVKNSTDKKLDLDTFKKFLSNVLKDANDSIEADNGEMVKVDIDASYIDISPDFETLYKETGINSDVEFGFDELDANQGAVITYNDKEQMMKFKIIDKELMENKEEPNAKG</sequence>
<dbReference type="Proteomes" id="UP000189795">
    <property type="component" value="Unassembled WGS sequence"/>
</dbReference>
<protein>
    <submittedName>
        <fullName evidence="1">Uncharacterized protein</fullName>
    </submittedName>
</protein>